<dbReference type="Proteomes" id="UP000199227">
    <property type="component" value="Unassembled WGS sequence"/>
</dbReference>
<reference evidence="1 2" key="1">
    <citation type="submission" date="2016-10" db="EMBL/GenBank/DDBJ databases">
        <authorList>
            <person name="de Groot N.N."/>
        </authorList>
    </citation>
    <scope>NUCLEOTIDE SEQUENCE [LARGE SCALE GENOMIC DNA]</scope>
    <source>
        <strain evidence="1 2">EP1-55-1</strain>
    </source>
</reference>
<name>A0A1I5MCL4_9BACT</name>
<organism evidence="1 2">
    <name type="scientific">Hydrogenimonas thermophila</name>
    <dbReference type="NCBI Taxonomy" id="223786"/>
    <lineage>
        <taxon>Bacteria</taxon>
        <taxon>Pseudomonadati</taxon>
        <taxon>Campylobacterota</taxon>
        <taxon>Epsilonproteobacteria</taxon>
        <taxon>Campylobacterales</taxon>
        <taxon>Hydrogenimonadaceae</taxon>
        <taxon>Hydrogenimonas</taxon>
    </lineage>
</organism>
<dbReference type="OrthoDB" id="5339940at2"/>
<dbReference type="RefSeq" id="WP_092911125.1">
    <property type="nucleotide sequence ID" value="NZ_CP136592.1"/>
</dbReference>
<proteinExistence type="predicted"/>
<protein>
    <submittedName>
        <fullName evidence="1">Uncharacterized protein</fullName>
    </submittedName>
</protein>
<sequence length="78" mass="9423">MEKDAIMKELKAYEERRNEFYKFLDEHIPQNTNTGIYDFSGKVMLDAQKVYELFHKLDYQARKIRGIVFNEIIEKSED</sequence>
<keyword evidence="2" id="KW-1185">Reference proteome</keyword>
<dbReference type="AlphaFoldDB" id="A0A1I5MCL4"/>
<evidence type="ECO:0000313" key="1">
    <source>
        <dbReference type="EMBL" id="SFP07302.1"/>
    </source>
</evidence>
<dbReference type="EMBL" id="FOXB01000005">
    <property type="protein sequence ID" value="SFP07302.1"/>
    <property type="molecule type" value="Genomic_DNA"/>
</dbReference>
<dbReference type="STRING" id="223786.SAMN05216234_105114"/>
<gene>
    <name evidence="1" type="ORF">SAMN05216234_105114</name>
</gene>
<evidence type="ECO:0000313" key="2">
    <source>
        <dbReference type="Proteomes" id="UP000199227"/>
    </source>
</evidence>
<accession>A0A1I5MCL4</accession>